<keyword evidence="3 8" id="KW-1133">Transmembrane helix</keyword>
<keyword evidence="2 8" id="KW-0812">Transmembrane</keyword>
<keyword evidence="12" id="KW-1185">Reference proteome</keyword>
<organism evidence="11 12">
    <name type="scientific">Motiliproteus coralliicola</name>
    <dbReference type="NCBI Taxonomy" id="2283196"/>
    <lineage>
        <taxon>Bacteria</taxon>
        <taxon>Pseudomonadati</taxon>
        <taxon>Pseudomonadota</taxon>
        <taxon>Gammaproteobacteria</taxon>
        <taxon>Oceanospirillales</taxon>
        <taxon>Oceanospirillaceae</taxon>
        <taxon>Motiliproteus</taxon>
    </lineage>
</organism>
<dbReference type="Pfam" id="PF00015">
    <property type="entry name" value="MCPsignal"/>
    <property type="match status" value="1"/>
</dbReference>
<dbReference type="SMART" id="SM00283">
    <property type="entry name" value="MA"/>
    <property type="match status" value="1"/>
</dbReference>
<keyword evidence="4 8" id="KW-0472">Membrane</keyword>
<feature type="domain" description="Methyl-accepting transducer" evidence="9">
    <location>
        <begin position="352"/>
        <end position="588"/>
    </location>
</feature>
<evidence type="ECO:0000256" key="2">
    <source>
        <dbReference type="ARBA" id="ARBA00022692"/>
    </source>
</evidence>
<dbReference type="CDD" id="cd06225">
    <property type="entry name" value="HAMP"/>
    <property type="match status" value="1"/>
</dbReference>
<dbReference type="PRINTS" id="PR00260">
    <property type="entry name" value="CHEMTRNSDUCR"/>
</dbReference>
<comment type="subcellular location">
    <subcellularLocation>
        <location evidence="1">Membrane</location>
        <topology evidence="1">Multi-pass membrane protein</topology>
    </subcellularLocation>
</comment>
<gene>
    <name evidence="11" type="ORF">DV711_00450</name>
</gene>
<feature type="transmembrane region" description="Helical" evidence="8">
    <location>
        <begin position="275"/>
        <end position="298"/>
    </location>
</feature>
<dbReference type="CDD" id="cd11386">
    <property type="entry name" value="MCP_signal"/>
    <property type="match status" value="1"/>
</dbReference>
<dbReference type="InterPro" id="IPR003660">
    <property type="entry name" value="HAMP_dom"/>
</dbReference>
<dbReference type="GO" id="GO:0004888">
    <property type="term" value="F:transmembrane signaling receptor activity"/>
    <property type="evidence" value="ECO:0007669"/>
    <property type="project" value="InterPro"/>
</dbReference>
<evidence type="ECO:0000256" key="4">
    <source>
        <dbReference type="ARBA" id="ARBA00023136"/>
    </source>
</evidence>
<dbReference type="SUPFAM" id="SSF58104">
    <property type="entry name" value="Methyl-accepting chemotaxis protein (MCP) signaling domain"/>
    <property type="match status" value="1"/>
</dbReference>
<name>A0A369WQY9_9GAMM</name>
<dbReference type="EMBL" id="QQOH01000001">
    <property type="protein sequence ID" value="RDE24112.1"/>
    <property type="molecule type" value="Genomic_DNA"/>
</dbReference>
<dbReference type="GO" id="GO:0007165">
    <property type="term" value="P:signal transduction"/>
    <property type="evidence" value="ECO:0007669"/>
    <property type="project" value="UniProtKB-KW"/>
</dbReference>
<evidence type="ECO:0000256" key="7">
    <source>
        <dbReference type="PROSITE-ProRule" id="PRU00284"/>
    </source>
</evidence>
<feature type="transmembrane region" description="Helical" evidence="8">
    <location>
        <begin position="12"/>
        <end position="33"/>
    </location>
</feature>
<evidence type="ECO:0000256" key="5">
    <source>
        <dbReference type="ARBA" id="ARBA00023224"/>
    </source>
</evidence>
<dbReference type="PANTHER" id="PTHR32089">
    <property type="entry name" value="METHYL-ACCEPTING CHEMOTAXIS PROTEIN MCPB"/>
    <property type="match status" value="1"/>
</dbReference>
<evidence type="ECO:0000313" key="11">
    <source>
        <dbReference type="EMBL" id="RDE24112.1"/>
    </source>
</evidence>
<dbReference type="OrthoDB" id="6092731at2"/>
<proteinExistence type="inferred from homology"/>
<dbReference type="FunFam" id="1.10.287.950:FF:000001">
    <property type="entry name" value="Methyl-accepting chemotaxis sensory transducer"/>
    <property type="match status" value="1"/>
</dbReference>
<evidence type="ECO:0000259" key="9">
    <source>
        <dbReference type="PROSITE" id="PS50111"/>
    </source>
</evidence>
<keyword evidence="5 7" id="KW-0807">Transducer</keyword>
<evidence type="ECO:0000256" key="6">
    <source>
        <dbReference type="ARBA" id="ARBA00029447"/>
    </source>
</evidence>
<dbReference type="PROSITE" id="PS50885">
    <property type="entry name" value="HAMP"/>
    <property type="match status" value="1"/>
</dbReference>
<accession>A0A369WQY9</accession>
<dbReference type="InterPro" id="IPR004090">
    <property type="entry name" value="Chemotax_Me-accpt_rcpt"/>
</dbReference>
<dbReference type="PANTHER" id="PTHR32089:SF119">
    <property type="entry name" value="METHYL-ACCEPTING CHEMOTAXIS PROTEIN CTPL"/>
    <property type="match status" value="1"/>
</dbReference>
<dbReference type="InterPro" id="IPR004089">
    <property type="entry name" value="MCPsignal_dom"/>
</dbReference>
<sequence length="627" mass="67002">MGLNLTFRRKIALAIALTAAGTIALCLTALLSLKSVLNSSEHVSELGGAADALMELQIELYALVEQRAELTPDKIEAFQQGQQLILSEFVPALEQATANTDSSIQGYTADIPGLVREHIQTLSEWTRMKTEFGLNAELGLHGELNHLGGQLSGLVSSFSGLSGIMQEVRQYEKDFLIEADPAKSKLALEALNDLITNLTEFGFENYVEVAKQYEAALNEVTARYGEVLTLQQQLTQQVGDIIQRSGDAEHYLEDQVIVAARAESNQTVERAQATMIGVGLLVLILVITLLAWTGIGAIRGLNRTINALNQIAGGNLTVKVDKQADDEFGQLADAVNQMTDDLHGIVSHVTSTSNELSGMSGSLSSAVETIATSNSFTSEQTTSMAAATEQMNATVAEVAQTTVKVNDGAKMAHQAASEGGQIISRALDALSDVAEVVNRNVEQMHELGRRSEKIDVVIEVIKNVAEQTNLLALNAAIEAARAGEAGRGFAVVADEVRTLAEKTVGASNEITEIVHELQAGTRNAIASIETGRENVERGNQYGVEAADAVRAIEGQVETASDQTQQIAVAIEQLASTVKEIAENMEQVSGSLDQSSTESNSIVEASQQVAQRAIELKQMTTRFEVSAA</sequence>
<dbReference type="GO" id="GO:0006935">
    <property type="term" value="P:chemotaxis"/>
    <property type="evidence" value="ECO:0007669"/>
    <property type="project" value="InterPro"/>
</dbReference>
<dbReference type="Gene3D" id="1.10.287.950">
    <property type="entry name" value="Methyl-accepting chemotaxis protein"/>
    <property type="match status" value="1"/>
</dbReference>
<feature type="domain" description="HAMP" evidence="10">
    <location>
        <begin position="298"/>
        <end position="347"/>
    </location>
</feature>
<dbReference type="Proteomes" id="UP000253769">
    <property type="component" value="Unassembled WGS sequence"/>
</dbReference>
<dbReference type="GO" id="GO:0016020">
    <property type="term" value="C:membrane"/>
    <property type="evidence" value="ECO:0007669"/>
    <property type="project" value="UniProtKB-SubCell"/>
</dbReference>
<protein>
    <submittedName>
        <fullName evidence="11">Methyl-accepting chemotaxis protein</fullName>
    </submittedName>
</protein>
<evidence type="ECO:0000313" key="12">
    <source>
        <dbReference type="Proteomes" id="UP000253769"/>
    </source>
</evidence>
<comment type="caution">
    <text evidence="11">The sequence shown here is derived from an EMBL/GenBank/DDBJ whole genome shotgun (WGS) entry which is preliminary data.</text>
</comment>
<evidence type="ECO:0000256" key="8">
    <source>
        <dbReference type="SAM" id="Phobius"/>
    </source>
</evidence>
<dbReference type="SMART" id="SM00304">
    <property type="entry name" value="HAMP"/>
    <property type="match status" value="1"/>
</dbReference>
<comment type="similarity">
    <text evidence="6">Belongs to the methyl-accepting chemotaxis (MCP) protein family.</text>
</comment>
<dbReference type="Pfam" id="PF00672">
    <property type="entry name" value="HAMP"/>
    <property type="match status" value="1"/>
</dbReference>
<dbReference type="AlphaFoldDB" id="A0A369WQY9"/>
<dbReference type="PROSITE" id="PS50111">
    <property type="entry name" value="CHEMOTAXIS_TRANSDUC_2"/>
    <property type="match status" value="1"/>
</dbReference>
<evidence type="ECO:0000259" key="10">
    <source>
        <dbReference type="PROSITE" id="PS50885"/>
    </source>
</evidence>
<evidence type="ECO:0000256" key="1">
    <source>
        <dbReference type="ARBA" id="ARBA00004141"/>
    </source>
</evidence>
<evidence type="ECO:0000256" key="3">
    <source>
        <dbReference type="ARBA" id="ARBA00022989"/>
    </source>
</evidence>
<reference evidence="11 12" key="1">
    <citation type="submission" date="2018-07" db="EMBL/GenBank/DDBJ databases">
        <title>Motiliproteus coralliicola sp. nov., a bacterium isolated from Coral.</title>
        <authorList>
            <person name="Wang G."/>
        </authorList>
    </citation>
    <scope>NUCLEOTIDE SEQUENCE [LARGE SCALE GENOMIC DNA]</scope>
    <source>
        <strain evidence="11 12">C34</strain>
    </source>
</reference>
<dbReference type="RefSeq" id="WP_114693694.1">
    <property type="nucleotide sequence ID" value="NZ_QQOH01000001.1"/>
</dbReference>